<evidence type="ECO:0000313" key="2">
    <source>
        <dbReference type="EMBL" id="MEQ2254545.1"/>
    </source>
</evidence>
<sequence>MLMFTALGSARWQQDTKPWSQSSSKSYGSSTGQISWSSAEESSHRRTMNSSIRAVSALYLVQEPGFLKLLSKLLTISKRAWRKYDKPYDEPKCTETPKITGLMGCKEQNTPERDW</sequence>
<gene>
    <name evidence="2" type="ORF">ILYODFUR_004783</name>
</gene>
<organism evidence="2 3">
    <name type="scientific">Ilyodon furcidens</name>
    <name type="common">goldbreast splitfin</name>
    <dbReference type="NCBI Taxonomy" id="33524"/>
    <lineage>
        <taxon>Eukaryota</taxon>
        <taxon>Metazoa</taxon>
        <taxon>Chordata</taxon>
        <taxon>Craniata</taxon>
        <taxon>Vertebrata</taxon>
        <taxon>Euteleostomi</taxon>
        <taxon>Actinopterygii</taxon>
        <taxon>Neopterygii</taxon>
        <taxon>Teleostei</taxon>
        <taxon>Neoteleostei</taxon>
        <taxon>Acanthomorphata</taxon>
        <taxon>Ovalentaria</taxon>
        <taxon>Atherinomorphae</taxon>
        <taxon>Cyprinodontiformes</taxon>
        <taxon>Goodeidae</taxon>
        <taxon>Ilyodon</taxon>
    </lineage>
</organism>
<keyword evidence="3" id="KW-1185">Reference proteome</keyword>
<comment type="caution">
    <text evidence="2">The sequence shown here is derived from an EMBL/GenBank/DDBJ whole genome shotgun (WGS) entry which is preliminary data.</text>
</comment>
<feature type="region of interest" description="Disordered" evidence="1">
    <location>
        <begin position="1"/>
        <end position="47"/>
    </location>
</feature>
<proteinExistence type="predicted"/>
<feature type="compositionally biased region" description="Low complexity" evidence="1">
    <location>
        <begin position="20"/>
        <end position="35"/>
    </location>
</feature>
<dbReference type="Proteomes" id="UP001482620">
    <property type="component" value="Unassembled WGS sequence"/>
</dbReference>
<evidence type="ECO:0000313" key="3">
    <source>
        <dbReference type="Proteomes" id="UP001482620"/>
    </source>
</evidence>
<dbReference type="EMBL" id="JAHRIQ010104537">
    <property type="protein sequence ID" value="MEQ2254545.1"/>
    <property type="molecule type" value="Genomic_DNA"/>
</dbReference>
<name>A0ABV0VB54_9TELE</name>
<protein>
    <submittedName>
        <fullName evidence="2">Uncharacterized protein</fullName>
    </submittedName>
</protein>
<evidence type="ECO:0000256" key="1">
    <source>
        <dbReference type="SAM" id="MobiDB-lite"/>
    </source>
</evidence>
<accession>A0ABV0VB54</accession>
<reference evidence="2 3" key="1">
    <citation type="submission" date="2021-06" db="EMBL/GenBank/DDBJ databases">
        <authorList>
            <person name="Palmer J.M."/>
        </authorList>
    </citation>
    <scope>NUCLEOTIDE SEQUENCE [LARGE SCALE GENOMIC DNA]</scope>
    <source>
        <strain evidence="3">if_2019</strain>
        <tissue evidence="2">Muscle</tissue>
    </source>
</reference>